<evidence type="ECO:0000256" key="1">
    <source>
        <dbReference type="ARBA" id="ARBA00004123"/>
    </source>
</evidence>
<protein>
    <recommendedName>
        <fullName evidence="8">WRKY domain-containing protein</fullName>
    </recommendedName>
</protein>
<dbReference type="Gene3D" id="2.20.25.80">
    <property type="entry name" value="WRKY domain"/>
    <property type="match status" value="1"/>
</dbReference>
<evidence type="ECO:0000313" key="9">
    <source>
        <dbReference type="EMBL" id="KAJ4761233.1"/>
    </source>
</evidence>
<organism evidence="9 10">
    <name type="scientific">Rhynchospora pubera</name>
    <dbReference type="NCBI Taxonomy" id="906938"/>
    <lineage>
        <taxon>Eukaryota</taxon>
        <taxon>Viridiplantae</taxon>
        <taxon>Streptophyta</taxon>
        <taxon>Embryophyta</taxon>
        <taxon>Tracheophyta</taxon>
        <taxon>Spermatophyta</taxon>
        <taxon>Magnoliopsida</taxon>
        <taxon>Liliopsida</taxon>
        <taxon>Poales</taxon>
        <taxon>Cyperaceae</taxon>
        <taxon>Cyperoideae</taxon>
        <taxon>Rhynchosporeae</taxon>
        <taxon>Rhynchospora</taxon>
    </lineage>
</organism>
<dbReference type="AlphaFoldDB" id="A0AAV8CYG9"/>
<evidence type="ECO:0000256" key="4">
    <source>
        <dbReference type="ARBA" id="ARBA00023125"/>
    </source>
</evidence>
<comment type="subcellular location">
    <subcellularLocation>
        <location evidence="1">Nucleus</location>
    </subcellularLocation>
</comment>
<dbReference type="SMART" id="SM00774">
    <property type="entry name" value="WRKY"/>
    <property type="match status" value="1"/>
</dbReference>
<dbReference type="GO" id="GO:0005634">
    <property type="term" value="C:nucleus"/>
    <property type="evidence" value="ECO:0007669"/>
    <property type="project" value="UniProtKB-SubCell"/>
</dbReference>
<dbReference type="PANTHER" id="PTHR31429">
    <property type="entry name" value="WRKY TRANSCRIPTION FACTOR 36-RELATED"/>
    <property type="match status" value="1"/>
</dbReference>
<dbReference type="EMBL" id="JAMFTS010000004">
    <property type="protein sequence ID" value="KAJ4761233.1"/>
    <property type="molecule type" value="Genomic_DNA"/>
</dbReference>
<dbReference type="InterPro" id="IPR044810">
    <property type="entry name" value="WRKY_plant"/>
</dbReference>
<dbReference type="PROSITE" id="PS50811">
    <property type="entry name" value="WRKY"/>
    <property type="match status" value="1"/>
</dbReference>
<accession>A0AAV8CYG9</accession>
<keyword evidence="5" id="KW-0804">Transcription</keyword>
<dbReference type="SUPFAM" id="SSF118290">
    <property type="entry name" value="WRKY DNA-binding domain"/>
    <property type="match status" value="1"/>
</dbReference>
<dbReference type="PANTHER" id="PTHR31429:SF3">
    <property type="entry name" value="WRKY TRANSCRIPTION FACTOR 40-RELATED"/>
    <property type="match status" value="1"/>
</dbReference>
<dbReference type="GO" id="GO:0043565">
    <property type="term" value="F:sequence-specific DNA binding"/>
    <property type="evidence" value="ECO:0007669"/>
    <property type="project" value="InterPro"/>
</dbReference>
<evidence type="ECO:0000256" key="5">
    <source>
        <dbReference type="ARBA" id="ARBA00023163"/>
    </source>
</evidence>
<evidence type="ECO:0000256" key="2">
    <source>
        <dbReference type="ARBA" id="ARBA00008189"/>
    </source>
</evidence>
<keyword evidence="6" id="KW-0539">Nucleus</keyword>
<name>A0AAV8CYG9_9POAL</name>
<proteinExistence type="inferred from homology"/>
<keyword evidence="4" id="KW-0238">DNA-binding</keyword>
<gene>
    <name evidence="9" type="ORF">LUZ62_071608</name>
</gene>
<feature type="region of interest" description="Disordered" evidence="7">
    <location>
        <begin position="87"/>
        <end position="114"/>
    </location>
</feature>
<feature type="domain" description="WRKY" evidence="8">
    <location>
        <begin position="166"/>
        <end position="232"/>
    </location>
</feature>
<comment type="caution">
    <text evidence="9">The sequence shown here is derived from an EMBL/GenBank/DDBJ whole genome shotgun (WGS) entry which is preliminary data.</text>
</comment>
<dbReference type="Pfam" id="PF03106">
    <property type="entry name" value="WRKY"/>
    <property type="match status" value="1"/>
</dbReference>
<dbReference type="GO" id="GO:0051707">
    <property type="term" value="P:response to other organism"/>
    <property type="evidence" value="ECO:0007669"/>
    <property type="project" value="UniProtKB-ARBA"/>
</dbReference>
<dbReference type="GO" id="GO:0003700">
    <property type="term" value="F:DNA-binding transcription factor activity"/>
    <property type="evidence" value="ECO:0007669"/>
    <property type="project" value="InterPro"/>
</dbReference>
<dbReference type="FunFam" id="2.20.25.80:FF:000008">
    <property type="entry name" value="WRKY transcription factor 40"/>
    <property type="match status" value="1"/>
</dbReference>
<reference evidence="9" key="1">
    <citation type="submission" date="2022-08" db="EMBL/GenBank/DDBJ databases">
        <authorList>
            <person name="Marques A."/>
        </authorList>
    </citation>
    <scope>NUCLEOTIDE SEQUENCE</scope>
    <source>
        <strain evidence="9">RhyPub2mFocal</strain>
        <tissue evidence="9">Leaves</tissue>
    </source>
</reference>
<dbReference type="InterPro" id="IPR036576">
    <property type="entry name" value="WRKY_dom_sf"/>
</dbReference>
<feature type="compositionally biased region" description="Polar residues" evidence="7">
    <location>
        <begin position="91"/>
        <end position="105"/>
    </location>
</feature>
<evidence type="ECO:0000256" key="3">
    <source>
        <dbReference type="ARBA" id="ARBA00023015"/>
    </source>
</evidence>
<keyword evidence="3" id="KW-0805">Transcription regulation</keyword>
<evidence type="ECO:0000256" key="6">
    <source>
        <dbReference type="ARBA" id="ARBA00023242"/>
    </source>
</evidence>
<evidence type="ECO:0000259" key="8">
    <source>
        <dbReference type="PROSITE" id="PS50811"/>
    </source>
</evidence>
<dbReference type="InterPro" id="IPR003657">
    <property type="entry name" value="WRKY_dom"/>
</dbReference>
<comment type="similarity">
    <text evidence="2">Belongs to the WRKY group II-a family.</text>
</comment>
<keyword evidence="10" id="KW-1185">Reference proteome</keyword>
<sequence>MDLVRGPRSSLNLELSVGPGPIDVMLHPPPYQSEFHSNRYSPTNNKERNQTCVLEAKLTKMNEENKILSEQLDMYYEKYMTLKSKIDDRTNNCSSPTEDQQNEASPSKKRRTRNDLIIKFNNTGAERLDEAFQNESPPPSQEGFKSYLEEIKPKVTKIVVQTDPADSSLVVKDGYQWRKYGQKVTRDNPSPRAYFRCSFAPSCPVKKKVQRSAEDKSLIVVTYEGEHNHGHPSTCLSENRVLSCYTANSTSGSTITLDLTQHGLKPNMERACHEIQNQEFQTVLVKQMASSLTKDPGFTAALANAISGKIFENFSDVSLD</sequence>
<evidence type="ECO:0000313" key="10">
    <source>
        <dbReference type="Proteomes" id="UP001140206"/>
    </source>
</evidence>
<evidence type="ECO:0000256" key="7">
    <source>
        <dbReference type="SAM" id="MobiDB-lite"/>
    </source>
</evidence>
<dbReference type="Proteomes" id="UP001140206">
    <property type="component" value="Chromosome 4"/>
</dbReference>